<evidence type="ECO:0000313" key="10">
    <source>
        <dbReference type="EMBL" id="MEE2058071.1"/>
    </source>
</evidence>
<dbReference type="InterPro" id="IPR000486">
    <property type="entry name" value="Xdiol_ring_cleave_dOase_1/2"/>
</dbReference>
<dbReference type="InterPro" id="IPR037523">
    <property type="entry name" value="VOC_core"/>
</dbReference>
<comment type="caution">
    <text evidence="10">The sequence shown here is derived from an EMBL/GenBank/DDBJ whole genome shotgun (WGS) entry which is preliminary data.</text>
</comment>
<dbReference type="SUPFAM" id="SSF54593">
    <property type="entry name" value="Glyoxalase/Bleomycin resistance protein/Dihydroxybiphenyl dioxygenase"/>
    <property type="match status" value="1"/>
</dbReference>
<sequence>MGSAPRLAHVVLQTGQPEAMTEFYTTLLDGHVVFSGHGLTFITCDEEHHRIAFVAPPEGVEPKSLTSAGMHHMAFTFETLDDLLERFEKLAAKRIRPATPIQHGVTTSLYYRDPDGNFVELQIDNFADPDEATAYMRGPDYDEDGVGPAFDVKRMIEARKAGATVDELTTRAWAHAGPTLPDPMIALTSTDVTI</sequence>
<dbReference type="Proteomes" id="UP001336020">
    <property type="component" value="Unassembled WGS sequence"/>
</dbReference>
<dbReference type="Pfam" id="PF00903">
    <property type="entry name" value="Glyoxalase"/>
    <property type="match status" value="1"/>
</dbReference>
<evidence type="ECO:0000256" key="7">
    <source>
        <dbReference type="ARBA" id="ARBA00023004"/>
    </source>
</evidence>
<keyword evidence="11" id="KW-1185">Reference proteome</keyword>
<name>A0ABU7L950_9NOCA</name>
<dbReference type="Gene3D" id="3.10.180.10">
    <property type="entry name" value="2,3-Dihydroxybiphenyl 1,2-Dioxygenase, domain 1"/>
    <property type="match status" value="1"/>
</dbReference>
<evidence type="ECO:0000256" key="4">
    <source>
        <dbReference type="ARBA" id="ARBA00022797"/>
    </source>
</evidence>
<evidence type="ECO:0000256" key="2">
    <source>
        <dbReference type="ARBA" id="ARBA00008784"/>
    </source>
</evidence>
<organism evidence="10 11">
    <name type="scientific">Rhodococcus artemisiae</name>
    <dbReference type="NCBI Taxonomy" id="714159"/>
    <lineage>
        <taxon>Bacteria</taxon>
        <taxon>Bacillati</taxon>
        <taxon>Actinomycetota</taxon>
        <taxon>Actinomycetes</taxon>
        <taxon>Mycobacteriales</taxon>
        <taxon>Nocardiaceae</taxon>
        <taxon>Rhodococcus</taxon>
    </lineage>
</organism>
<dbReference type="PROSITE" id="PS00082">
    <property type="entry name" value="EXTRADIOL_DIOXYGENAS"/>
    <property type="match status" value="1"/>
</dbReference>
<gene>
    <name evidence="10" type="ORF">Q7514_11125</name>
</gene>
<evidence type="ECO:0000256" key="6">
    <source>
        <dbReference type="ARBA" id="ARBA00023002"/>
    </source>
</evidence>
<dbReference type="PROSITE" id="PS51819">
    <property type="entry name" value="VOC"/>
    <property type="match status" value="1"/>
</dbReference>
<evidence type="ECO:0000256" key="3">
    <source>
        <dbReference type="ARBA" id="ARBA00022723"/>
    </source>
</evidence>
<evidence type="ECO:0000256" key="8">
    <source>
        <dbReference type="RuleBase" id="RU000683"/>
    </source>
</evidence>
<evidence type="ECO:0000256" key="5">
    <source>
        <dbReference type="ARBA" id="ARBA00022964"/>
    </source>
</evidence>
<keyword evidence="5 8" id="KW-0223">Dioxygenase</keyword>
<dbReference type="InterPro" id="IPR004360">
    <property type="entry name" value="Glyas_Fos-R_dOase_dom"/>
</dbReference>
<accession>A0ABU7L950</accession>
<keyword evidence="7 8" id="KW-0408">Iron</keyword>
<evidence type="ECO:0000259" key="9">
    <source>
        <dbReference type="PROSITE" id="PS51819"/>
    </source>
</evidence>
<dbReference type="InterPro" id="IPR029068">
    <property type="entry name" value="Glyas_Bleomycin-R_OHBP_Dase"/>
</dbReference>
<evidence type="ECO:0000313" key="11">
    <source>
        <dbReference type="Proteomes" id="UP001336020"/>
    </source>
</evidence>
<comment type="cofactor">
    <cofactor evidence="1 8">
        <name>Fe(2+)</name>
        <dbReference type="ChEBI" id="CHEBI:29033"/>
    </cofactor>
</comment>
<feature type="domain" description="VOC" evidence="9">
    <location>
        <begin position="6"/>
        <end position="124"/>
    </location>
</feature>
<proteinExistence type="inferred from homology"/>
<dbReference type="RefSeq" id="WP_330133311.1">
    <property type="nucleotide sequence ID" value="NZ_JAUTXY010000004.1"/>
</dbReference>
<comment type="similarity">
    <text evidence="2 8">Belongs to the extradiol ring-cleavage dioxygenase family.</text>
</comment>
<keyword evidence="4 8" id="KW-0058">Aromatic hydrocarbons catabolism</keyword>
<reference evidence="10 11" key="1">
    <citation type="submission" date="2023-07" db="EMBL/GenBank/DDBJ databases">
        <authorList>
            <person name="Girao M."/>
            <person name="Carvalho M.F."/>
        </authorList>
    </citation>
    <scope>NUCLEOTIDE SEQUENCE [LARGE SCALE GENOMIC DNA]</scope>
    <source>
        <strain evidence="10 11">YIM65754</strain>
    </source>
</reference>
<keyword evidence="3" id="KW-0479">Metal-binding</keyword>
<dbReference type="EMBL" id="JAUTXY010000004">
    <property type="protein sequence ID" value="MEE2058071.1"/>
    <property type="molecule type" value="Genomic_DNA"/>
</dbReference>
<evidence type="ECO:0000256" key="1">
    <source>
        <dbReference type="ARBA" id="ARBA00001954"/>
    </source>
</evidence>
<protein>
    <submittedName>
        <fullName evidence="10">VOC family protein</fullName>
    </submittedName>
</protein>
<keyword evidence="6 8" id="KW-0560">Oxidoreductase</keyword>